<evidence type="ECO:0000313" key="2">
    <source>
        <dbReference type="Proteomes" id="UP000830116"/>
    </source>
</evidence>
<gene>
    <name evidence="1" type="ORF">MNR06_05980</name>
</gene>
<name>A0ABY4CBZ4_9BACT</name>
<evidence type="ECO:0000313" key="1">
    <source>
        <dbReference type="EMBL" id="UOF02498.1"/>
    </source>
</evidence>
<proteinExistence type="predicted"/>
<accession>A0ABY4CBZ4</accession>
<dbReference type="RefSeq" id="WP_243540042.1">
    <property type="nucleotide sequence ID" value="NZ_CP093442.1"/>
</dbReference>
<protein>
    <recommendedName>
        <fullName evidence="3">Transglycosylase SLT domain-containing protein</fullName>
    </recommendedName>
</protein>
<dbReference type="EMBL" id="CP093442">
    <property type="protein sequence ID" value="UOF02498.1"/>
    <property type="molecule type" value="Genomic_DNA"/>
</dbReference>
<dbReference type="Proteomes" id="UP000830116">
    <property type="component" value="Chromosome"/>
</dbReference>
<reference evidence="1" key="1">
    <citation type="submission" date="2022-03" db="EMBL/GenBank/DDBJ databases">
        <title>Genome Identification and Characterization of new species Bdellovibrio reynosense LBG001 sp. nov. from a Mexico soil sample.</title>
        <authorList>
            <person name="Camilli A."/>
            <person name="Ajao Y."/>
            <person name="Guo X."/>
        </authorList>
    </citation>
    <scope>NUCLEOTIDE SEQUENCE</scope>
    <source>
        <strain evidence="1">LBG001</strain>
    </source>
</reference>
<evidence type="ECO:0008006" key="3">
    <source>
        <dbReference type="Google" id="ProtNLM"/>
    </source>
</evidence>
<organism evidence="1 2">
    <name type="scientific">Bdellovibrio reynosensis</name>
    <dbReference type="NCBI Taxonomy" id="2835041"/>
    <lineage>
        <taxon>Bacteria</taxon>
        <taxon>Pseudomonadati</taxon>
        <taxon>Bdellovibrionota</taxon>
        <taxon>Bdellovibrionia</taxon>
        <taxon>Bdellovibrionales</taxon>
        <taxon>Pseudobdellovibrionaceae</taxon>
        <taxon>Bdellovibrio</taxon>
    </lineage>
</organism>
<keyword evidence="2" id="KW-1185">Reference proteome</keyword>
<sequence>MRSILLIVLSIVVTIPGYANVHRTSLTEANTSCVDCVNTQHKTVYQLQQLSHILVSGGNVQELSDANRELGLAPRCEFVQGNELGPWGEIIITEMRTNKSEYSNLYRGTQDLYDDCPRYPRLEDKDKELVWVMILNTMSHLESTCDENVEARGIKGRTAIGLLQLHKNAENRNGCTKGDGDEAETTLPCGLDMINSQLQREGELYGERGETYWAVLRGDQSKHNTIRKAIRKLEFCHQG</sequence>